<protein>
    <submittedName>
        <fullName evidence="8">Putative c2h2-type zn-finger protein</fullName>
    </submittedName>
</protein>
<evidence type="ECO:0000256" key="6">
    <source>
        <dbReference type="SAM" id="MobiDB-lite"/>
    </source>
</evidence>
<reference evidence="8" key="1">
    <citation type="submission" date="2017-01" db="EMBL/GenBank/DDBJ databases">
        <title>A deep insight into the sialotranscriptome of adult male and female Cluex tarsalis mosquitoes.</title>
        <authorList>
            <person name="Ribeiro J.M."/>
            <person name="Moreira F."/>
            <person name="Bernard K.A."/>
            <person name="Calvo E."/>
        </authorList>
    </citation>
    <scope>NUCLEOTIDE SEQUENCE</scope>
    <source>
        <strain evidence="8">Kern County</strain>
        <tissue evidence="8">Salivary glands</tissue>
    </source>
</reference>
<keyword evidence="1" id="KW-0479">Metal-binding</keyword>
<dbReference type="PROSITE" id="PS00028">
    <property type="entry name" value="ZINC_FINGER_C2H2_1"/>
    <property type="match status" value="6"/>
</dbReference>
<evidence type="ECO:0000313" key="8">
    <source>
        <dbReference type="EMBL" id="JAV19396.1"/>
    </source>
</evidence>
<feature type="region of interest" description="Disordered" evidence="6">
    <location>
        <begin position="359"/>
        <end position="382"/>
    </location>
</feature>
<proteinExistence type="predicted"/>
<keyword evidence="4" id="KW-0862">Zinc</keyword>
<evidence type="ECO:0000256" key="1">
    <source>
        <dbReference type="ARBA" id="ARBA00022723"/>
    </source>
</evidence>
<feature type="domain" description="C2H2-type" evidence="7">
    <location>
        <begin position="54"/>
        <end position="81"/>
    </location>
</feature>
<feature type="region of interest" description="Disordered" evidence="6">
    <location>
        <begin position="286"/>
        <end position="309"/>
    </location>
</feature>
<evidence type="ECO:0000256" key="4">
    <source>
        <dbReference type="ARBA" id="ARBA00022833"/>
    </source>
</evidence>
<evidence type="ECO:0000256" key="3">
    <source>
        <dbReference type="ARBA" id="ARBA00022771"/>
    </source>
</evidence>
<evidence type="ECO:0000259" key="7">
    <source>
        <dbReference type="PROSITE" id="PS50157"/>
    </source>
</evidence>
<dbReference type="InterPro" id="IPR036236">
    <property type="entry name" value="Znf_C2H2_sf"/>
</dbReference>
<dbReference type="Pfam" id="PF00096">
    <property type="entry name" value="zf-C2H2"/>
    <property type="match status" value="4"/>
</dbReference>
<keyword evidence="3 5" id="KW-0863">Zinc-finger</keyword>
<evidence type="ECO:0000256" key="2">
    <source>
        <dbReference type="ARBA" id="ARBA00022737"/>
    </source>
</evidence>
<feature type="domain" description="C2H2-type" evidence="7">
    <location>
        <begin position="176"/>
        <end position="203"/>
    </location>
</feature>
<dbReference type="AlphaFoldDB" id="A0A1Q3EVV0"/>
<dbReference type="PROSITE" id="PS50157">
    <property type="entry name" value="ZINC_FINGER_C2H2_2"/>
    <property type="match status" value="5"/>
</dbReference>
<evidence type="ECO:0000256" key="5">
    <source>
        <dbReference type="PROSITE-ProRule" id="PRU00042"/>
    </source>
</evidence>
<dbReference type="Gene3D" id="3.30.160.60">
    <property type="entry name" value="Classic Zinc Finger"/>
    <property type="match status" value="3"/>
</dbReference>
<keyword evidence="2" id="KW-0677">Repeat</keyword>
<feature type="compositionally biased region" description="Basic and acidic residues" evidence="6">
    <location>
        <begin position="359"/>
        <end position="377"/>
    </location>
</feature>
<dbReference type="InterPro" id="IPR013087">
    <property type="entry name" value="Znf_C2H2_type"/>
</dbReference>
<accession>A0A1Q3EVV0</accession>
<dbReference type="SMART" id="SM00355">
    <property type="entry name" value="ZnF_C2H2"/>
    <property type="match status" value="6"/>
</dbReference>
<dbReference type="PANTHER" id="PTHR24379">
    <property type="entry name" value="KRAB AND ZINC FINGER DOMAIN-CONTAINING"/>
    <property type="match status" value="1"/>
</dbReference>
<feature type="compositionally biased region" description="Basic residues" evidence="6">
    <location>
        <begin position="289"/>
        <end position="301"/>
    </location>
</feature>
<dbReference type="EMBL" id="GFDL01015649">
    <property type="protein sequence ID" value="JAV19396.1"/>
    <property type="molecule type" value="Transcribed_RNA"/>
</dbReference>
<feature type="domain" description="C2H2-type" evidence="7">
    <location>
        <begin position="112"/>
        <end position="139"/>
    </location>
</feature>
<feature type="domain" description="C2H2-type" evidence="7">
    <location>
        <begin position="82"/>
        <end position="110"/>
    </location>
</feature>
<feature type="domain" description="C2H2-type" evidence="7">
    <location>
        <begin position="23"/>
        <end position="50"/>
    </location>
</feature>
<dbReference type="SUPFAM" id="SSF57667">
    <property type="entry name" value="beta-beta-alpha zinc fingers"/>
    <property type="match status" value="4"/>
</dbReference>
<dbReference type="GO" id="GO:0008270">
    <property type="term" value="F:zinc ion binding"/>
    <property type="evidence" value="ECO:0007669"/>
    <property type="project" value="UniProtKB-KW"/>
</dbReference>
<feature type="region of interest" description="Disordered" evidence="6">
    <location>
        <begin position="195"/>
        <end position="217"/>
    </location>
</feature>
<dbReference type="PANTHER" id="PTHR24379:SF121">
    <property type="entry name" value="C2H2-TYPE DOMAIN-CONTAINING PROTEIN"/>
    <property type="match status" value="1"/>
</dbReference>
<organism evidence="8">
    <name type="scientific">Culex tarsalis</name>
    <name type="common">Encephalitis mosquito</name>
    <dbReference type="NCBI Taxonomy" id="7177"/>
    <lineage>
        <taxon>Eukaryota</taxon>
        <taxon>Metazoa</taxon>
        <taxon>Ecdysozoa</taxon>
        <taxon>Arthropoda</taxon>
        <taxon>Hexapoda</taxon>
        <taxon>Insecta</taxon>
        <taxon>Pterygota</taxon>
        <taxon>Neoptera</taxon>
        <taxon>Endopterygota</taxon>
        <taxon>Diptera</taxon>
        <taxon>Nematocera</taxon>
        <taxon>Culicoidea</taxon>
        <taxon>Culicidae</taxon>
        <taxon>Culicinae</taxon>
        <taxon>Culicini</taxon>
        <taxon>Culex</taxon>
        <taxon>Culex</taxon>
    </lineage>
</organism>
<sequence>MDGEDSDFAPPSPDIKRSKKHRFQCDICYKVFRGTVELSRHKEIHLDPANRPRFGCKICPAMFKSRAGLKYHLNKHSEPVDLPCPDCGKVFRSIEGRKIHMTISHGANGPTFRCRECPMVFARRFHLKLHMATHGSGRNLCARCGKSYAWPKDLRKHEAKCSEGNPERADTSGGAFHCGTCGLGFETERSLKNHVARHPTSMEHDKSKTQKARQRRSKNDVFLGRDHLVQAYVSTEPEPAESKGECDRKNKQCQYCPMKYIHLKALRNHERRKHWQLLGVKRAAETRGRPKKVKKIGRKKVAGPSKVQKQTNYEQLEEFTVKEDNETFKHDEQNVFEEGKVQSDAEKHEPFERVDIKEEPSTMESSIEHNETVHDQPKPSIVRKRSRFRKIVMREVRVFLENVCFPVQPEQNPRGGSR</sequence>
<name>A0A1Q3EVV0_CULTA</name>